<accession>A0A1G2CBX4</accession>
<evidence type="ECO:0000256" key="9">
    <source>
        <dbReference type="ARBA" id="ARBA00030904"/>
    </source>
</evidence>
<reference evidence="12 13" key="1">
    <citation type="journal article" date="2016" name="Nat. Commun.">
        <title>Thousands of microbial genomes shed light on interconnected biogeochemical processes in an aquifer system.</title>
        <authorList>
            <person name="Anantharaman K."/>
            <person name="Brown C.T."/>
            <person name="Hug L.A."/>
            <person name="Sharon I."/>
            <person name="Castelle C.J."/>
            <person name="Probst A.J."/>
            <person name="Thomas B.C."/>
            <person name="Singh A."/>
            <person name="Wilkins M.J."/>
            <person name="Karaoz U."/>
            <person name="Brodie E.L."/>
            <person name="Williams K.H."/>
            <person name="Hubbard S.S."/>
            <person name="Banfield J.F."/>
        </authorList>
    </citation>
    <scope>NUCLEOTIDE SEQUENCE [LARGE SCALE GENOMIC DNA]</scope>
</reference>
<evidence type="ECO:0000256" key="8">
    <source>
        <dbReference type="ARBA" id="ARBA00023146"/>
    </source>
</evidence>
<dbReference type="PANTHER" id="PTHR43326">
    <property type="entry name" value="METHIONYL-TRNA SYNTHETASE"/>
    <property type="match status" value="1"/>
</dbReference>
<evidence type="ECO:0000313" key="12">
    <source>
        <dbReference type="EMBL" id="OGY98882.1"/>
    </source>
</evidence>
<dbReference type="Gene3D" id="3.40.50.620">
    <property type="entry name" value="HUPs"/>
    <property type="match status" value="1"/>
</dbReference>
<dbReference type="Pfam" id="PF09334">
    <property type="entry name" value="tRNA-synt_1g"/>
    <property type="match status" value="2"/>
</dbReference>
<dbReference type="GO" id="GO:0005524">
    <property type="term" value="F:ATP binding"/>
    <property type="evidence" value="ECO:0007669"/>
    <property type="project" value="UniProtKB-KW"/>
</dbReference>
<dbReference type="PRINTS" id="PR01041">
    <property type="entry name" value="TRNASYNTHMET"/>
</dbReference>
<evidence type="ECO:0000259" key="11">
    <source>
        <dbReference type="Pfam" id="PF09334"/>
    </source>
</evidence>
<dbReference type="Proteomes" id="UP000176287">
    <property type="component" value="Unassembled WGS sequence"/>
</dbReference>
<evidence type="ECO:0000313" key="13">
    <source>
        <dbReference type="Proteomes" id="UP000176287"/>
    </source>
</evidence>
<dbReference type="GO" id="GO:0004825">
    <property type="term" value="F:methionine-tRNA ligase activity"/>
    <property type="evidence" value="ECO:0007669"/>
    <property type="project" value="UniProtKB-EC"/>
</dbReference>
<dbReference type="InterPro" id="IPR014729">
    <property type="entry name" value="Rossmann-like_a/b/a_fold"/>
</dbReference>
<dbReference type="InterPro" id="IPR015413">
    <property type="entry name" value="Methionyl/Leucyl_tRNA_Synth"/>
</dbReference>
<comment type="function">
    <text evidence="1">Is required not only for elongation of protein synthesis but also for the initiation of all mRNA translation through initiator tRNA(fMet) aminoacylation.</text>
</comment>
<dbReference type="EMBL" id="MHKZ01000050">
    <property type="protein sequence ID" value="OGY98882.1"/>
    <property type="molecule type" value="Genomic_DNA"/>
</dbReference>
<evidence type="ECO:0000256" key="4">
    <source>
        <dbReference type="ARBA" id="ARBA00022598"/>
    </source>
</evidence>
<dbReference type="SUPFAM" id="SSF52374">
    <property type="entry name" value="Nucleotidylyl transferase"/>
    <property type="match status" value="1"/>
</dbReference>
<dbReference type="SUPFAM" id="SSF47323">
    <property type="entry name" value="Anticodon-binding domain of a subclass of class I aminoacyl-tRNA synthetases"/>
    <property type="match status" value="1"/>
</dbReference>
<organism evidence="12 13">
    <name type="scientific">Candidatus Liptonbacteria bacterium RIFCSPLOWO2_01_FULL_45_15</name>
    <dbReference type="NCBI Taxonomy" id="1798649"/>
    <lineage>
        <taxon>Bacteria</taxon>
        <taxon>Candidatus Liptoniibacteriota</taxon>
    </lineage>
</organism>
<keyword evidence="8 10" id="KW-0030">Aminoacyl-tRNA synthetase</keyword>
<dbReference type="InterPro" id="IPR033911">
    <property type="entry name" value="MetRS_core"/>
</dbReference>
<dbReference type="CDD" id="cd00814">
    <property type="entry name" value="MetRS_core"/>
    <property type="match status" value="1"/>
</dbReference>
<evidence type="ECO:0000256" key="7">
    <source>
        <dbReference type="ARBA" id="ARBA00022917"/>
    </source>
</evidence>
<keyword evidence="5 10" id="KW-0547">Nucleotide-binding</keyword>
<comment type="caution">
    <text evidence="12">The sequence shown here is derived from an EMBL/GenBank/DDBJ whole genome shotgun (WGS) entry which is preliminary data.</text>
</comment>
<dbReference type="AlphaFoldDB" id="A0A1G2CBX4"/>
<dbReference type="EC" id="6.1.1.10" evidence="2"/>
<dbReference type="InterPro" id="IPR023457">
    <property type="entry name" value="Met-tRNA_synth_2"/>
</dbReference>
<dbReference type="PANTHER" id="PTHR43326:SF1">
    <property type="entry name" value="METHIONINE--TRNA LIGASE, MITOCHONDRIAL"/>
    <property type="match status" value="1"/>
</dbReference>
<dbReference type="Gene3D" id="1.10.730.10">
    <property type="entry name" value="Isoleucyl-tRNA Synthetase, Domain 1"/>
    <property type="match status" value="1"/>
</dbReference>
<feature type="domain" description="Methionyl/Leucyl tRNA synthetase" evidence="11">
    <location>
        <begin position="156"/>
        <end position="367"/>
    </location>
</feature>
<feature type="domain" description="Methionyl/Leucyl tRNA synthetase" evidence="11">
    <location>
        <begin position="6"/>
        <end position="149"/>
    </location>
</feature>
<keyword evidence="6 10" id="KW-0067">ATP-binding</keyword>
<dbReference type="STRING" id="1798649.A3B13_00320"/>
<keyword evidence="7 10" id="KW-0648">Protein biosynthesis</keyword>
<dbReference type="NCBIfam" id="TIGR00398">
    <property type="entry name" value="metG"/>
    <property type="match status" value="1"/>
</dbReference>
<comment type="similarity">
    <text evidence="10">Belongs to the class-I aminoacyl-tRNA synthetase family.</text>
</comment>
<sequence length="476" mass="55211">MDRKFYITTTLPYVNAEPHIGFAMEIVQADIIARYRRELGDDVFFNTGTDEHGLKIYRKALEAGKDPQAYADEYAEKFRKLKDALNLSDDLHFIRTTDPHHKQAAQEFWKLCEKNSDIYKATYKTKYCVGCELEKTDSELVDGKCPIHQNLELEIIEEENYFFRFSKYQKPLLELYEKNQEFVLPKSRLNEIKKFVEAGLTNFSISRLKEKMPWGMPVPGDEKHVMYVWFDALVNYISTLGWPENTKNFEKFWGTNDAPNGIQMAGKDQIRQQAAMWQAMLMSAKLPNSKQILIHGFVTSGGQKMSKSLGNVIDPYEVVGKYGTDAFRYYVARELNMFDDSDFTWEKFNERYNADLANGIGNLAARVTKLAEDNLSEPVSPFLETHLVSPLERFEIGKAIDHVFMKVQNLDKKINDEEPFKLVKVEPERGKLMINELVRELYHIAETLAPFLPDTSEKIKKAIKENKKPENLFPRK</sequence>
<evidence type="ECO:0000256" key="6">
    <source>
        <dbReference type="ARBA" id="ARBA00022840"/>
    </source>
</evidence>
<evidence type="ECO:0000256" key="3">
    <source>
        <dbReference type="ARBA" id="ARBA00018753"/>
    </source>
</evidence>
<evidence type="ECO:0000256" key="1">
    <source>
        <dbReference type="ARBA" id="ARBA00003314"/>
    </source>
</evidence>
<protein>
    <recommendedName>
        <fullName evidence="3">Methionine--tRNA ligase</fullName>
        <ecNumber evidence="2">6.1.1.10</ecNumber>
    </recommendedName>
    <alternativeName>
        <fullName evidence="9">Methionyl-tRNA synthetase</fullName>
    </alternativeName>
</protein>
<keyword evidence="4 10" id="KW-0436">Ligase</keyword>
<evidence type="ECO:0000256" key="2">
    <source>
        <dbReference type="ARBA" id="ARBA00012838"/>
    </source>
</evidence>
<dbReference type="InterPro" id="IPR014758">
    <property type="entry name" value="Met-tRNA_synth"/>
</dbReference>
<evidence type="ECO:0000256" key="5">
    <source>
        <dbReference type="ARBA" id="ARBA00022741"/>
    </source>
</evidence>
<dbReference type="InterPro" id="IPR009080">
    <property type="entry name" value="tRNAsynth_Ia_anticodon-bd"/>
</dbReference>
<dbReference type="GO" id="GO:0006431">
    <property type="term" value="P:methionyl-tRNA aminoacylation"/>
    <property type="evidence" value="ECO:0007669"/>
    <property type="project" value="InterPro"/>
</dbReference>
<dbReference type="FunFam" id="2.170.220.10:FF:000003">
    <property type="entry name" value="Methionine--tRNA ligase"/>
    <property type="match status" value="1"/>
</dbReference>
<name>A0A1G2CBX4_9BACT</name>
<proteinExistence type="inferred from homology"/>
<gene>
    <name evidence="12" type="ORF">A3B13_00320</name>
</gene>
<evidence type="ECO:0000256" key="10">
    <source>
        <dbReference type="RuleBase" id="RU363039"/>
    </source>
</evidence>
<dbReference type="Gene3D" id="2.170.220.10">
    <property type="match status" value="1"/>
</dbReference>